<sequence length="158" mass="15823">MTLASDVLDALGRRGWTIGTAESLTGGLVVASLVDVPGASLYVRGGVVAYSTDVKASALGVDEALLAGTGPVDATVAQQLAAGARRVLGADVGVATTGVAGPDPQGDHPVGTVFVAVETPEGSAVSGFRLEGSRADIRTESVRRALELVLAELRATGR</sequence>
<feature type="domain" description="CinA C-terminal" evidence="1">
    <location>
        <begin position="2"/>
        <end position="151"/>
    </location>
</feature>
<dbReference type="InterPro" id="IPR008136">
    <property type="entry name" value="CinA_C"/>
</dbReference>
<evidence type="ECO:0000259" key="1">
    <source>
        <dbReference type="Pfam" id="PF02464"/>
    </source>
</evidence>
<keyword evidence="3" id="KW-1185">Reference proteome</keyword>
<dbReference type="Gene3D" id="3.90.950.20">
    <property type="entry name" value="CinA-like"/>
    <property type="match status" value="1"/>
</dbReference>
<reference evidence="2 3" key="1">
    <citation type="submission" date="2020-08" db="EMBL/GenBank/DDBJ databases">
        <title>A Genomic Blueprint of the Chicken Gut Microbiome.</title>
        <authorList>
            <person name="Gilroy R."/>
            <person name="Ravi A."/>
            <person name="Getino M."/>
            <person name="Pursley I."/>
            <person name="Horton D.L."/>
            <person name="Alikhan N.-F."/>
            <person name="Baker D."/>
            <person name="Gharbi K."/>
            <person name="Hall N."/>
            <person name="Watson M."/>
            <person name="Adriaenssens E.M."/>
            <person name="Foster-Nyarko E."/>
            <person name="Jarju S."/>
            <person name="Secka A."/>
            <person name="Antonio M."/>
            <person name="Oren A."/>
            <person name="Chaudhuri R."/>
            <person name="La Ragione R.M."/>
            <person name="Hildebrand F."/>
            <person name="Pallen M.J."/>
        </authorList>
    </citation>
    <scope>NUCLEOTIDE SEQUENCE [LARGE SCALE GENOMIC DNA]</scope>
    <source>
        <strain evidence="2 3">Sa1CUA4</strain>
    </source>
</reference>
<comment type="caution">
    <text evidence="2">The sequence shown here is derived from an EMBL/GenBank/DDBJ whole genome shotgun (WGS) entry which is preliminary data.</text>
</comment>
<dbReference type="InterPro" id="IPR036653">
    <property type="entry name" value="CinA-like_C"/>
</dbReference>
<dbReference type="EMBL" id="JACSPM010000001">
    <property type="protein sequence ID" value="MBD8021997.1"/>
    <property type="molecule type" value="Genomic_DNA"/>
</dbReference>
<dbReference type="Proteomes" id="UP000602532">
    <property type="component" value="Unassembled WGS sequence"/>
</dbReference>
<name>A0ABR8WYH4_9MICO</name>
<evidence type="ECO:0000313" key="3">
    <source>
        <dbReference type="Proteomes" id="UP000602532"/>
    </source>
</evidence>
<dbReference type="Pfam" id="PF02464">
    <property type="entry name" value="CinA"/>
    <property type="match status" value="1"/>
</dbReference>
<evidence type="ECO:0000313" key="2">
    <source>
        <dbReference type="EMBL" id="MBD8021997.1"/>
    </source>
</evidence>
<dbReference type="RefSeq" id="WP_191763073.1">
    <property type="nucleotide sequence ID" value="NZ_JACSPM010000001.1"/>
</dbReference>
<protein>
    <submittedName>
        <fullName evidence="2">CinA family protein</fullName>
    </submittedName>
</protein>
<organism evidence="2 3">
    <name type="scientific">Microbacterium gallinarum</name>
    <dbReference type="NCBI Taxonomy" id="2762209"/>
    <lineage>
        <taxon>Bacteria</taxon>
        <taxon>Bacillati</taxon>
        <taxon>Actinomycetota</taxon>
        <taxon>Actinomycetes</taxon>
        <taxon>Micrococcales</taxon>
        <taxon>Microbacteriaceae</taxon>
        <taxon>Microbacterium</taxon>
    </lineage>
</organism>
<proteinExistence type="predicted"/>
<accession>A0ABR8WYH4</accession>
<gene>
    <name evidence="2" type="ORF">H9622_00155</name>
</gene>
<dbReference type="SUPFAM" id="SSF142433">
    <property type="entry name" value="CinA-like"/>
    <property type="match status" value="1"/>
</dbReference>
<dbReference type="NCBIfam" id="TIGR00199">
    <property type="entry name" value="PncC_domain"/>
    <property type="match status" value="1"/>
</dbReference>